<name>A0A2P8E7C6_9ACTN</name>
<keyword evidence="4" id="KW-0378">Hydrolase</keyword>
<dbReference type="Gene3D" id="3.90.79.10">
    <property type="entry name" value="Nucleoside Triphosphate Pyrophosphohydrolase"/>
    <property type="match status" value="2"/>
</dbReference>
<evidence type="ECO:0000256" key="1">
    <source>
        <dbReference type="ARBA" id="ARBA00001936"/>
    </source>
</evidence>
<dbReference type="InterPro" id="IPR000086">
    <property type="entry name" value="NUDIX_hydrolase_dom"/>
</dbReference>
<keyword evidence="3" id="KW-0479">Metal-binding</keyword>
<sequence length="252" mass="26606">MSTGGRILPEAQARRAREFVAGRPPVVPARPASTVVLVRDGAAGLEVYVQRRHTSMAFAGGMIAFPGGRVDAADAADAADAEPGGAAAPGWVSTLDPDPDAARAFVRAALRETVEETGVRLGADGLVPWARWITPRFEPRRYDTWFFLAVLPKGQGAADVSGEAAEAWWTRPATVLERADRGELVMLPPTVAVLTELDGFATTAEALTAGAGRQIRTILPGWVDDGRVVRSLVPGDEGYPGDDPGEDQGEDP</sequence>
<protein>
    <recommendedName>
        <fullName evidence="8">Nudix hydrolase domain-containing protein</fullName>
    </recommendedName>
</protein>
<proteinExistence type="predicted"/>
<keyword evidence="10" id="KW-1185">Reference proteome</keyword>
<evidence type="ECO:0000259" key="8">
    <source>
        <dbReference type="PROSITE" id="PS51462"/>
    </source>
</evidence>
<dbReference type="GO" id="GO:0016818">
    <property type="term" value="F:hydrolase activity, acting on acid anhydrides, in phosphorus-containing anhydrides"/>
    <property type="evidence" value="ECO:0007669"/>
    <property type="project" value="InterPro"/>
</dbReference>
<evidence type="ECO:0000256" key="7">
    <source>
        <dbReference type="SAM" id="MobiDB-lite"/>
    </source>
</evidence>
<evidence type="ECO:0000256" key="3">
    <source>
        <dbReference type="ARBA" id="ARBA00022723"/>
    </source>
</evidence>
<dbReference type="Proteomes" id="UP000243528">
    <property type="component" value="Unassembled WGS sequence"/>
</dbReference>
<comment type="cofactor">
    <cofactor evidence="1">
        <name>Mn(2+)</name>
        <dbReference type="ChEBI" id="CHEBI:29035"/>
    </cofactor>
</comment>
<comment type="caution">
    <text evidence="9">The sequence shown here is derived from an EMBL/GenBank/DDBJ whole genome shotgun (WGS) entry which is preliminary data.</text>
</comment>
<dbReference type="RefSeq" id="WP_205740506.1">
    <property type="nucleotide sequence ID" value="NZ_ML142899.1"/>
</dbReference>
<dbReference type="AlphaFoldDB" id="A0A2P8E7C6"/>
<evidence type="ECO:0000313" key="10">
    <source>
        <dbReference type="Proteomes" id="UP000243528"/>
    </source>
</evidence>
<comment type="cofactor">
    <cofactor evidence="2">
        <name>Mg(2+)</name>
        <dbReference type="ChEBI" id="CHEBI:18420"/>
    </cofactor>
</comment>
<evidence type="ECO:0000256" key="4">
    <source>
        <dbReference type="ARBA" id="ARBA00022801"/>
    </source>
</evidence>
<evidence type="ECO:0000256" key="5">
    <source>
        <dbReference type="ARBA" id="ARBA00022842"/>
    </source>
</evidence>
<evidence type="ECO:0000256" key="2">
    <source>
        <dbReference type="ARBA" id="ARBA00001946"/>
    </source>
</evidence>
<feature type="compositionally biased region" description="Acidic residues" evidence="7">
    <location>
        <begin position="239"/>
        <end position="252"/>
    </location>
</feature>
<dbReference type="PROSITE" id="PS51462">
    <property type="entry name" value="NUDIX"/>
    <property type="match status" value="1"/>
</dbReference>
<organism evidence="9 10">
    <name type="scientific">Haloactinopolyspora alba</name>
    <dbReference type="NCBI Taxonomy" id="648780"/>
    <lineage>
        <taxon>Bacteria</taxon>
        <taxon>Bacillati</taxon>
        <taxon>Actinomycetota</taxon>
        <taxon>Actinomycetes</taxon>
        <taxon>Jiangellales</taxon>
        <taxon>Jiangellaceae</taxon>
        <taxon>Haloactinopolyspora</taxon>
    </lineage>
</organism>
<feature type="region of interest" description="Disordered" evidence="7">
    <location>
        <begin position="232"/>
        <end position="252"/>
    </location>
</feature>
<feature type="domain" description="Nudix hydrolase" evidence="8">
    <location>
        <begin position="28"/>
        <end position="192"/>
    </location>
</feature>
<dbReference type="InterPro" id="IPR015797">
    <property type="entry name" value="NUDIX_hydrolase-like_dom_sf"/>
</dbReference>
<dbReference type="InterPro" id="IPR039121">
    <property type="entry name" value="NUDT19"/>
</dbReference>
<dbReference type="GO" id="GO:0046872">
    <property type="term" value="F:metal ion binding"/>
    <property type="evidence" value="ECO:0007669"/>
    <property type="project" value="UniProtKB-KW"/>
</dbReference>
<dbReference type="PANTHER" id="PTHR12318:SF0">
    <property type="entry name" value="ACYL-COENZYME A DIPHOSPHATASE NUDT19"/>
    <property type="match status" value="1"/>
</dbReference>
<evidence type="ECO:0000256" key="6">
    <source>
        <dbReference type="ARBA" id="ARBA00023211"/>
    </source>
</evidence>
<accession>A0A2P8E7C6</accession>
<dbReference type="CDD" id="cd18870">
    <property type="entry name" value="NUDIX_AcylCoAdiphos_Nudt19"/>
    <property type="match status" value="1"/>
</dbReference>
<gene>
    <name evidence="9" type="ORF">CLV30_104239</name>
</gene>
<evidence type="ECO:0000313" key="9">
    <source>
        <dbReference type="EMBL" id="PSL05369.1"/>
    </source>
</evidence>
<keyword evidence="6" id="KW-0464">Manganese</keyword>
<reference evidence="9 10" key="1">
    <citation type="submission" date="2018-03" db="EMBL/GenBank/DDBJ databases">
        <title>Genomic Encyclopedia of Archaeal and Bacterial Type Strains, Phase II (KMG-II): from individual species to whole genera.</title>
        <authorList>
            <person name="Goeker M."/>
        </authorList>
    </citation>
    <scope>NUCLEOTIDE SEQUENCE [LARGE SCALE GENOMIC DNA]</scope>
    <source>
        <strain evidence="9 10">DSM 45211</strain>
    </source>
</reference>
<dbReference type="EMBL" id="PYGE01000004">
    <property type="protein sequence ID" value="PSL05369.1"/>
    <property type="molecule type" value="Genomic_DNA"/>
</dbReference>
<keyword evidence="5" id="KW-0460">Magnesium</keyword>
<dbReference type="SUPFAM" id="SSF55811">
    <property type="entry name" value="Nudix"/>
    <property type="match status" value="1"/>
</dbReference>
<dbReference type="PANTHER" id="PTHR12318">
    <property type="entry name" value="TESTOSTERONE-REGULATED PROTEIN RP2"/>
    <property type="match status" value="1"/>
</dbReference>